<reference evidence="2 3" key="1">
    <citation type="journal article" date="2023" name="Int. J. Syst. Evol. Microbiol.">
        <title>Arthrobacter mangrovi sp. nov., an actinobacterium isolated from the rhizosphere of a mangrove.</title>
        <authorList>
            <person name="Hamada M."/>
            <person name="Saitou S."/>
            <person name="Enomoto N."/>
            <person name="Nanri K."/>
            <person name="Hidaka K."/>
            <person name="Miura T."/>
            <person name="Tamura T."/>
        </authorList>
    </citation>
    <scope>NUCLEOTIDE SEQUENCE [LARGE SCALE GENOMIC DNA]</scope>
    <source>
        <strain evidence="2 3">NBRC 112813</strain>
    </source>
</reference>
<proteinExistence type="predicted"/>
<protein>
    <submittedName>
        <fullName evidence="2">Uncharacterized protein</fullName>
    </submittedName>
</protein>
<dbReference type="Proteomes" id="UP001209654">
    <property type="component" value="Unassembled WGS sequence"/>
</dbReference>
<feature type="region of interest" description="Disordered" evidence="1">
    <location>
        <begin position="54"/>
        <end position="103"/>
    </location>
</feature>
<organism evidence="2 3">
    <name type="scientific">Arthrobacter mangrovi</name>
    <dbReference type="NCBI Taxonomy" id="2966350"/>
    <lineage>
        <taxon>Bacteria</taxon>
        <taxon>Bacillati</taxon>
        <taxon>Actinomycetota</taxon>
        <taxon>Actinomycetes</taxon>
        <taxon>Micrococcales</taxon>
        <taxon>Micrococcaceae</taxon>
        <taxon>Arthrobacter</taxon>
    </lineage>
</organism>
<comment type="caution">
    <text evidence="2">The sequence shown here is derived from an EMBL/GenBank/DDBJ whole genome shotgun (WGS) entry which is preliminary data.</text>
</comment>
<sequence length="103" mass="11905">MEVPAPLPMRQRPELELRFSVRPPGRRAAQFRKLQSARRLKDDTHDFVVSIWSAEADDRNRETAAPVTPRQPPRPRGDRPEPFQSPQPSDSEKMFYVKALVGR</sequence>
<evidence type="ECO:0000313" key="2">
    <source>
        <dbReference type="EMBL" id="GLB67348.1"/>
    </source>
</evidence>
<keyword evidence="3" id="KW-1185">Reference proteome</keyword>
<dbReference type="EMBL" id="BRVS01000007">
    <property type="protein sequence ID" value="GLB67348.1"/>
    <property type="molecule type" value="Genomic_DNA"/>
</dbReference>
<evidence type="ECO:0000256" key="1">
    <source>
        <dbReference type="SAM" id="MobiDB-lite"/>
    </source>
</evidence>
<evidence type="ECO:0000313" key="3">
    <source>
        <dbReference type="Proteomes" id="UP001209654"/>
    </source>
</evidence>
<gene>
    <name evidence="2" type="ORF">AHIS1636_17880</name>
</gene>
<name>A0ABQ5MTS4_9MICC</name>
<accession>A0ABQ5MTS4</accession>